<dbReference type="AlphaFoldDB" id="A0A917ISS6"/>
<accession>A0A917ISS6</accession>
<dbReference type="PANTHER" id="PTHR41339">
    <property type="entry name" value="LIPL48"/>
    <property type="match status" value="1"/>
</dbReference>
<organism evidence="1 2">
    <name type="scientific">Filimonas zeae</name>
    <dbReference type="NCBI Taxonomy" id="1737353"/>
    <lineage>
        <taxon>Bacteria</taxon>
        <taxon>Pseudomonadati</taxon>
        <taxon>Bacteroidota</taxon>
        <taxon>Chitinophagia</taxon>
        <taxon>Chitinophagales</taxon>
        <taxon>Chitinophagaceae</taxon>
        <taxon>Filimonas</taxon>
    </lineage>
</organism>
<protein>
    <recommendedName>
        <fullName evidence="3">Lipoprotein</fullName>
    </recommendedName>
</protein>
<reference evidence="1" key="1">
    <citation type="journal article" date="2014" name="Int. J. Syst. Evol. Microbiol.">
        <title>Complete genome sequence of Corynebacterium casei LMG S-19264T (=DSM 44701T), isolated from a smear-ripened cheese.</title>
        <authorList>
            <consortium name="US DOE Joint Genome Institute (JGI-PGF)"/>
            <person name="Walter F."/>
            <person name="Albersmeier A."/>
            <person name="Kalinowski J."/>
            <person name="Ruckert C."/>
        </authorList>
    </citation>
    <scope>NUCLEOTIDE SEQUENCE</scope>
    <source>
        <strain evidence="1">CGMCC 1.15290</strain>
    </source>
</reference>
<dbReference type="PROSITE" id="PS51257">
    <property type="entry name" value="PROKAR_LIPOPROTEIN"/>
    <property type="match status" value="1"/>
</dbReference>
<dbReference type="PANTHER" id="PTHR41339:SF1">
    <property type="entry name" value="SECRETED PROTEIN"/>
    <property type="match status" value="1"/>
</dbReference>
<keyword evidence="2" id="KW-1185">Reference proteome</keyword>
<reference evidence="1" key="2">
    <citation type="submission" date="2020-09" db="EMBL/GenBank/DDBJ databases">
        <authorList>
            <person name="Sun Q."/>
            <person name="Zhou Y."/>
        </authorList>
    </citation>
    <scope>NUCLEOTIDE SEQUENCE</scope>
    <source>
        <strain evidence="1">CGMCC 1.15290</strain>
    </source>
</reference>
<evidence type="ECO:0000313" key="2">
    <source>
        <dbReference type="Proteomes" id="UP000627292"/>
    </source>
</evidence>
<comment type="caution">
    <text evidence="1">The sequence shown here is derived from an EMBL/GenBank/DDBJ whole genome shotgun (WGS) entry which is preliminary data.</text>
</comment>
<evidence type="ECO:0008006" key="3">
    <source>
        <dbReference type="Google" id="ProtNLM"/>
    </source>
</evidence>
<sequence>MKTNTCCLFLLLLCTGFLSCEKEVEADKLQSSGRPFAGTATLSGILNSSRTLHKDTLYRLEGIVWVANGSTLTIAPGVRIECIKPENNTQLPAALIILPAARIECNGTAAEPVVFTSHASKPAPGDWGGILLLGQAGGQYAGSSLLRTLAMFNHKADSLILQSDSAWRYGNTLSDNSGSITYTRIEYAGIPHQLSALTLCGTGSGTTIDYVEAAWPRSHAFEFRGGNTPASHLISLCPVQEAFSTKMGYSGRLSYSLSLTHPRAADSAFTAVHPPKTAYGKSSSNTGVAFDHLTVIGLASAPPPFYQAKWHSNTITTKDHVTITHSLFLGYLDNTQFITAGANISFTAPSRLHNYTENNDSIQLISPWDWADFRPASSSPAARPTSDSAAYKGAFAPEAFPWTGSWARFDY</sequence>
<gene>
    <name evidence="1" type="ORF">GCM10011379_12050</name>
</gene>
<dbReference type="RefSeq" id="WP_188951065.1">
    <property type="nucleotide sequence ID" value="NZ_BMIB01000001.1"/>
</dbReference>
<evidence type="ECO:0000313" key="1">
    <source>
        <dbReference type="EMBL" id="GGH62254.1"/>
    </source>
</evidence>
<proteinExistence type="predicted"/>
<name>A0A917ISS6_9BACT</name>
<dbReference type="Proteomes" id="UP000627292">
    <property type="component" value="Unassembled WGS sequence"/>
</dbReference>
<dbReference type="EMBL" id="BMIB01000001">
    <property type="protein sequence ID" value="GGH62254.1"/>
    <property type="molecule type" value="Genomic_DNA"/>
</dbReference>